<organism evidence="14">
    <name type="scientific">Vaucheria litorea</name>
    <name type="common">Yellow-green alga</name>
    <dbReference type="NCBI Taxonomy" id="109269"/>
    <lineage>
        <taxon>Eukaryota</taxon>
        <taxon>Sar</taxon>
        <taxon>Stramenopiles</taxon>
        <taxon>Ochrophyta</taxon>
        <taxon>PX clade</taxon>
        <taxon>Xanthophyceae</taxon>
        <taxon>Vaucheriales</taxon>
        <taxon>Vaucheriaceae</taxon>
        <taxon>Vaucheria</taxon>
    </lineage>
</organism>
<accession>B7T234</accession>
<keyword evidence="10" id="KW-0793">Thylakoid</keyword>
<dbReference type="Gene3D" id="1.10.3060.10">
    <property type="entry name" value="Helical scaffold and wing domains of SecA"/>
    <property type="match status" value="1"/>
</dbReference>
<comment type="similarity">
    <text evidence="2 10 11">Belongs to the SecA family.</text>
</comment>
<dbReference type="InterPro" id="IPR014018">
    <property type="entry name" value="SecA_motor_DEAD"/>
</dbReference>
<dbReference type="GO" id="GO:0006605">
    <property type="term" value="P:protein targeting"/>
    <property type="evidence" value="ECO:0007669"/>
    <property type="project" value="UniProtKB-UniRule"/>
</dbReference>
<dbReference type="InterPro" id="IPR014001">
    <property type="entry name" value="Helicase_ATP-bd"/>
</dbReference>
<dbReference type="HAMAP" id="MF_01382">
    <property type="entry name" value="SecA"/>
    <property type="match status" value="1"/>
</dbReference>
<reference evidence="14" key="1">
    <citation type="journal article" date="2008" name="Proc. Natl. Acad. Sci. U.S.A.">
        <title>Horizontal gene transfer of the algal nuclear gene psbO to the photosynthetic sea slug Elysia chlorotica.</title>
        <authorList>
            <person name="Rumpho M.E."/>
            <person name="Worful J.M."/>
            <person name="Lee J."/>
            <person name="Kannan K."/>
            <person name="Tyler M.S."/>
            <person name="Bhattacharya D."/>
            <person name="Moustafa A."/>
            <person name="Manhart J.R."/>
        </authorList>
    </citation>
    <scope>NUCLEOTIDE SEQUENCE [LARGE SCALE GENOMIC DNA]</scope>
    <source>
        <strain>CCMP2940</strain>
    </source>
</reference>
<evidence type="ECO:0000256" key="8">
    <source>
        <dbReference type="ARBA" id="ARBA00023010"/>
    </source>
</evidence>
<keyword evidence="8 10" id="KW-0811">Translocation</keyword>
<evidence type="ECO:0000259" key="12">
    <source>
        <dbReference type="PROSITE" id="PS51192"/>
    </source>
</evidence>
<dbReference type="InterPro" id="IPR000185">
    <property type="entry name" value="SecA"/>
</dbReference>
<dbReference type="RefSeq" id="YP_002327583.1">
    <property type="nucleotide sequence ID" value="NC_011600.1"/>
</dbReference>
<feature type="binding site" evidence="10">
    <location>
        <begin position="101"/>
        <end position="105"/>
    </location>
    <ligand>
        <name>ATP</name>
        <dbReference type="ChEBI" id="CHEBI:30616"/>
    </ligand>
</feature>
<feature type="domain" description="Helicase ATP-binding" evidence="12">
    <location>
        <begin position="85"/>
        <end position="243"/>
    </location>
</feature>
<keyword evidence="14" id="KW-0150">Chloroplast</keyword>
<dbReference type="SUPFAM" id="SSF81886">
    <property type="entry name" value="Helical scaffold and wing domains of SecA"/>
    <property type="match status" value="1"/>
</dbReference>
<feature type="binding site" evidence="10">
    <location>
        <position position="83"/>
    </location>
    <ligand>
        <name>ATP</name>
        <dbReference type="ChEBI" id="CHEBI:30616"/>
    </ligand>
</feature>
<proteinExistence type="inferred from homology"/>
<dbReference type="InterPro" id="IPR011116">
    <property type="entry name" value="SecA_Wing/Scaffold"/>
</dbReference>
<dbReference type="GO" id="GO:0008564">
    <property type="term" value="F:protein-exporting ATPase activity"/>
    <property type="evidence" value="ECO:0007669"/>
    <property type="project" value="UniProtKB-EC"/>
</dbReference>
<dbReference type="InterPro" id="IPR036670">
    <property type="entry name" value="SecA_X-link_sf"/>
</dbReference>
<dbReference type="SUPFAM" id="SSF81767">
    <property type="entry name" value="Pre-protein crosslinking domain of SecA"/>
    <property type="match status" value="1"/>
</dbReference>
<dbReference type="PANTHER" id="PTHR30612">
    <property type="entry name" value="SECA INNER MEMBRANE COMPONENT OF SEC PROTEIN SECRETION SYSTEM"/>
    <property type="match status" value="1"/>
</dbReference>
<keyword evidence="4 10" id="KW-0547">Nucleotide-binding</keyword>
<keyword evidence="6 10" id="KW-0653">Protein transport</keyword>
<dbReference type="SUPFAM" id="SSF52540">
    <property type="entry name" value="P-loop containing nucleoside triphosphate hydrolases"/>
    <property type="match status" value="2"/>
</dbReference>
<evidence type="ECO:0000259" key="13">
    <source>
        <dbReference type="PROSITE" id="PS51196"/>
    </source>
</evidence>
<protein>
    <recommendedName>
        <fullName evidence="10 11">Protein translocase subunit SecA</fullName>
        <ecNumber evidence="10">7.4.2.8</ecNumber>
    </recommendedName>
</protein>
<comment type="function">
    <text evidence="10">Has a central role in coupling the hydrolysis of ATP to the transfer of proteins across the thylakoid membrane.</text>
</comment>
<dbReference type="Pfam" id="PF21090">
    <property type="entry name" value="P-loop_SecA"/>
    <property type="match status" value="1"/>
</dbReference>
<dbReference type="PANTHER" id="PTHR30612:SF0">
    <property type="entry name" value="CHLOROPLAST PROTEIN-TRANSPORTING ATPASE"/>
    <property type="match status" value="1"/>
</dbReference>
<dbReference type="CDD" id="cd18803">
    <property type="entry name" value="SF2_C_secA"/>
    <property type="match status" value="1"/>
</dbReference>
<dbReference type="Gene3D" id="3.40.50.300">
    <property type="entry name" value="P-loop containing nucleotide triphosphate hydrolases"/>
    <property type="match status" value="2"/>
</dbReference>
<name>B7T234_VAULI</name>
<dbReference type="Pfam" id="PF01043">
    <property type="entry name" value="SecA_PP_bind"/>
    <property type="match status" value="1"/>
</dbReference>
<dbReference type="FunFam" id="3.90.1440.10:FF:000003">
    <property type="entry name" value="Preprotein translocase SecA subunit"/>
    <property type="match status" value="1"/>
</dbReference>
<gene>
    <name evidence="10 14" type="primary">secA</name>
</gene>
<feature type="domain" description="SecA family profile" evidence="13">
    <location>
        <begin position="1"/>
        <end position="660"/>
    </location>
</feature>
<feature type="binding site" evidence="10">
    <location>
        <position position="491"/>
    </location>
    <ligand>
        <name>ATP</name>
        <dbReference type="ChEBI" id="CHEBI:30616"/>
    </ligand>
</feature>
<dbReference type="GO" id="GO:0065002">
    <property type="term" value="P:intracellular protein transmembrane transport"/>
    <property type="evidence" value="ECO:0007669"/>
    <property type="project" value="UniProtKB-UniRule"/>
</dbReference>
<evidence type="ECO:0000256" key="10">
    <source>
        <dbReference type="HAMAP-Rule" id="MF_01382"/>
    </source>
</evidence>
<sequence>MKNLFSIENKLWKKHRGLINQINQIETELKILSETELKGRSQKLKINCKNKNQLKNPKILTESFALIREASVRTLGLRQYDTQLLGGLILNENKIAEMRTGEGKTLVATAPAFVNALSGEGVHIITVNEYLAQRDAEWMGQVYRFLDLQVGLVLSQMESLQKRKNYNRDVTYITNSELGFDFLRDNLITQITDLVQRPLNYCIIDEVDSILIDEARTPLIISGQSKIEIFKIIKATEVVKFLEEFKDYDVDKKSKTISLTNLGIRKIQQLLKVNNIYNSGEPWIPFILNALKAKTLFLKDIHYIVKNNEIIIVDEFTGRILKGRKWAEGLHNAIESKENIYNTEGSETIASITYQNFFRLYPKISGMTGTAKTAELEFENIYNLSVSVLPTFKPIRRLDLSDNIYIDEITKWKAIANECKEMYKIGRPVLVGTTTIQNSETLSFLLLEKNISHALLNAKPKNIKRESEIIAQAGCLGSVTIATNMAGRGTDVLLGGNPEFKAYSKTITILQSILLNKKVEEIPNINNLLEKIKEHKNTLISLQYNFETLLNVINIPNKNLNYFENLILNLYKILFKKYQQECLNEKEKVLKLGGLYVIGTERHESRRIDNQLRGRAGRQGDPGTSRFFLSLNDPLLKIFGGEKIQTILKIFQMSEEALESKFLSQSLDSAQQKVEGFYYDQRKTLNKYDKVLDKQRSIFYAFRKKILISSNIRTIILEFGEAIIYELLLNNNNNSSIECSNYFYYLFYKFNFSIKQDKPLIEFNEYKTKLYEQFWSSYFILEIKFWFYDIQIFRLYEKLLVLKYIDLYWSKHLDNMNFLRDTVTWEAYAQKDPFIKYEEQASILFTNTFKECRNMIIHSLLTIEII</sequence>
<dbReference type="SMART" id="SM00957">
    <property type="entry name" value="SecA_DEAD"/>
    <property type="match status" value="1"/>
</dbReference>
<dbReference type="GO" id="GO:0009570">
    <property type="term" value="C:chloroplast stroma"/>
    <property type="evidence" value="ECO:0007669"/>
    <property type="project" value="UniProtKB-SubCell"/>
</dbReference>
<dbReference type="Pfam" id="PF07517">
    <property type="entry name" value="SecA_DEAD"/>
    <property type="match status" value="1"/>
</dbReference>
<dbReference type="InterPro" id="IPR011115">
    <property type="entry name" value="SecA_DEAD"/>
</dbReference>
<dbReference type="Pfam" id="PF07516">
    <property type="entry name" value="SecA_SW"/>
    <property type="match status" value="1"/>
</dbReference>
<keyword evidence="3 10" id="KW-0813">Transport</keyword>
<dbReference type="InterPro" id="IPR036266">
    <property type="entry name" value="SecA_Wing/Scaffold_sf"/>
</dbReference>
<comment type="subcellular location">
    <subcellularLocation>
        <location evidence="1">Membrane</location>
        <topology evidence="1">Peripheral membrane protein</topology>
    </subcellularLocation>
    <subcellularLocation>
        <location evidence="10">Plastid</location>
        <location evidence="10">Chloroplast stroma</location>
    </subcellularLocation>
    <subcellularLocation>
        <location evidence="10">Plastid</location>
        <location evidence="10">Chloroplast thylakoid membrane</location>
        <topology evidence="10">Peripheral membrane protein</topology>
    </subcellularLocation>
    <text evidence="10">A minor fraction is associated with the chloroplast thylakoid membrane.</text>
</comment>
<dbReference type="InterPro" id="IPR027417">
    <property type="entry name" value="P-loop_NTPase"/>
</dbReference>
<evidence type="ECO:0000256" key="7">
    <source>
        <dbReference type="ARBA" id="ARBA00022967"/>
    </source>
</evidence>
<dbReference type="EMBL" id="EU912438">
    <property type="protein sequence ID" value="ACF71000.1"/>
    <property type="molecule type" value="Genomic_DNA"/>
</dbReference>
<keyword evidence="5 10" id="KW-0067">ATP-binding</keyword>
<dbReference type="NCBIfam" id="TIGR00963">
    <property type="entry name" value="secA"/>
    <property type="match status" value="1"/>
</dbReference>
<evidence type="ECO:0000256" key="1">
    <source>
        <dbReference type="ARBA" id="ARBA00004170"/>
    </source>
</evidence>
<keyword evidence="9 10" id="KW-0472">Membrane</keyword>
<dbReference type="InterPro" id="IPR044722">
    <property type="entry name" value="SecA_SF2_C"/>
</dbReference>
<dbReference type="PROSITE" id="PS51196">
    <property type="entry name" value="SECA_MOTOR_DEAD"/>
    <property type="match status" value="1"/>
</dbReference>
<dbReference type="GO" id="GO:0017038">
    <property type="term" value="P:protein import"/>
    <property type="evidence" value="ECO:0007669"/>
    <property type="project" value="InterPro"/>
</dbReference>
<dbReference type="GeneID" id="7056091"/>
<evidence type="ECO:0000256" key="9">
    <source>
        <dbReference type="ARBA" id="ARBA00023136"/>
    </source>
</evidence>
<evidence type="ECO:0000256" key="2">
    <source>
        <dbReference type="ARBA" id="ARBA00007650"/>
    </source>
</evidence>
<dbReference type="GO" id="GO:0005524">
    <property type="term" value="F:ATP binding"/>
    <property type="evidence" value="ECO:0007669"/>
    <property type="project" value="UniProtKB-UniRule"/>
</dbReference>
<dbReference type="AlphaFoldDB" id="B7T234"/>
<evidence type="ECO:0000256" key="11">
    <source>
        <dbReference type="RuleBase" id="RU003874"/>
    </source>
</evidence>
<evidence type="ECO:0000313" key="14">
    <source>
        <dbReference type="EMBL" id="ACF71000.1"/>
    </source>
</evidence>
<evidence type="ECO:0000256" key="4">
    <source>
        <dbReference type="ARBA" id="ARBA00022741"/>
    </source>
</evidence>
<dbReference type="InterPro" id="IPR011130">
    <property type="entry name" value="SecA_preprotein_X-link_dom"/>
</dbReference>
<dbReference type="NCBIfam" id="NF009538">
    <property type="entry name" value="PRK12904.1"/>
    <property type="match status" value="1"/>
</dbReference>
<dbReference type="CDD" id="cd17928">
    <property type="entry name" value="DEXDc_SecA"/>
    <property type="match status" value="1"/>
</dbReference>
<evidence type="ECO:0000256" key="3">
    <source>
        <dbReference type="ARBA" id="ARBA00022448"/>
    </source>
</evidence>
<keyword evidence="14" id="KW-0934">Plastid</keyword>
<dbReference type="SMART" id="SM00958">
    <property type="entry name" value="SecA_PP_bind"/>
    <property type="match status" value="1"/>
</dbReference>
<dbReference type="GO" id="GO:0009535">
    <property type="term" value="C:chloroplast thylakoid membrane"/>
    <property type="evidence" value="ECO:0007669"/>
    <property type="project" value="UniProtKB-SubCell"/>
</dbReference>
<dbReference type="EC" id="7.4.2.8" evidence="10"/>
<keyword evidence="7 10" id="KW-1278">Translocase</keyword>
<comment type="catalytic activity">
    <reaction evidence="10">
        <text>ATP + H2O + cellular proteinSide 1 = ADP + phosphate + cellular proteinSide 2.</text>
        <dbReference type="EC" id="7.4.2.8"/>
    </reaction>
</comment>
<evidence type="ECO:0000256" key="6">
    <source>
        <dbReference type="ARBA" id="ARBA00022927"/>
    </source>
</evidence>
<dbReference type="PROSITE" id="PS51192">
    <property type="entry name" value="HELICASE_ATP_BIND_1"/>
    <property type="match status" value="1"/>
</dbReference>
<dbReference type="PRINTS" id="PR00906">
    <property type="entry name" value="SECA"/>
</dbReference>
<geneLocation type="chloroplast" evidence="14"/>
<dbReference type="Gene3D" id="3.90.1440.10">
    <property type="entry name" value="SecA, preprotein cross-linking domain"/>
    <property type="match status" value="1"/>
</dbReference>
<evidence type="ECO:0000256" key="5">
    <source>
        <dbReference type="ARBA" id="ARBA00022840"/>
    </source>
</evidence>